<dbReference type="InParanoid" id="A0A2I4DD65"/>
<protein>
    <submittedName>
        <fullName evidence="3">Serine/threonine-protein kinase WNK1</fullName>
    </submittedName>
</protein>
<keyword evidence="2" id="KW-1185">Reference proteome</keyword>
<feature type="compositionally biased region" description="Basic residues" evidence="1">
    <location>
        <begin position="39"/>
        <end position="51"/>
    </location>
</feature>
<dbReference type="Proteomes" id="UP000192220">
    <property type="component" value="Unplaced"/>
</dbReference>
<dbReference type="GeneID" id="106537328"/>
<feature type="compositionally biased region" description="Polar residues" evidence="1">
    <location>
        <begin position="330"/>
        <end position="345"/>
    </location>
</feature>
<feature type="compositionally biased region" description="Polar residues" evidence="1">
    <location>
        <begin position="64"/>
        <end position="84"/>
    </location>
</feature>
<evidence type="ECO:0000256" key="1">
    <source>
        <dbReference type="SAM" id="MobiDB-lite"/>
    </source>
</evidence>
<proteinExistence type="predicted"/>
<dbReference type="OrthoDB" id="8959575at2759"/>
<organism evidence="2 3">
    <name type="scientific">Austrofundulus limnaeus</name>
    <name type="common">Annual killifish</name>
    <dbReference type="NCBI Taxonomy" id="52670"/>
    <lineage>
        <taxon>Eukaryota</taxon>
        <taxon>Metazoa</taxon>
        <taxon>Chordata</taxon>
        <taxon>Craniata</taxon>
        <taxon>Vertebrata</taxon>
        <taxon>Euteleostomi</taxon>
        <taxon>Actinopterygii</taxon>
        <taxon>Neopterygii</taxon>
        <taxon>Teleostei</taxon>
        <taxon>Neoteleostei</taxon>
        <taxon>Acanthomorphata</taxon>
        <taxon>Ovalentaria</taxon>
        <taxon>Atherinomorphae</taxon>
        <taxon>Cyprinodontiformes</taxon>
        <taxon>Rivulidae</taxon>
        <taxon>Austrofundulus</taxon>
    </lineage>
</organism>
<evidence type="ECO:0000313" key="2">
    <source>
        <dbReference type="Proteomes" id="UP000192220"/>
    </source>
</evidence>
<dbReference type="RefSeq" id="XP_013890166.1">
    <property type="nucleotide sequence ID" value="XM_014034712.1"/>
</dbReference>
<feature type="region of interest" description="Disordered" evidence="1">
    <location>
        <begin position="29"/>
        <end position="97"/>
    </location>
</feature>
<reference evidence="3" key="1">
    <citation type="submission" date="2025-08" db="UniProtKB">
        <authorList>
            <consortium name="RefSeq"/>
        </authorList>
    </citation>
    <scope>IDENTIFICATION</scope>
</reference>
<feature type="compositionally biased region" description="Low complexity" evidence="1">
    <location>
        <begin position="52"/>
        <end position="63"/>
    </location>
</feature>
<dbReference type="KEGG" id="alim:106537328"/>
<gene>
    <name evidence="3" type="primary">LOC106537328</name>
</gene>
<dbReference type="AlphaFoldDB" id="A0A2I4DD65"/>
<sequence length="345" mass="35922">MKEIQALHSRQKEEIERLFTRLGKVPPAAVIPPLIPLTGRRRRLTKSKSSKSSRTSSTHGSKSPLQQGSTLSAQSVPVMYSSQLPPSAPGGAADSGSGTVLQPLKLSSDNLCSAYTSEAALSVPSLCAPTPGTNSTNAVSGSGALDQSQGGSQYLAPNMPAPNQRKGTFTDDLHKLVDNWARDAMNLSQGKKSAKQQQQQAPQGHSYEVTQSASLCRKYSAPSQLCPSSIGGSALLPANPTSATSLAARKTSLCQPPATSAPPQLQPAQFIPYNPSAAFAAQWCGPAHSVANPPQAPAQPLLVSTSQPLGPYPTQQGQGPLQAFHHPSALQKSVSTPGGPNLRTT</sequence>
<feature type="compositionally biased region" description="Polar residues" evidence="1">
    <location>
        <begin position="132"/>
        <end position="152"/>
    </location>
</feature>
<name>A0A2I4DD65_AUSLI</name>
<accession>A0A2I4DD65</accession>
<keyword evidence="3" id="KW-0418">Kinase</keyword>
<feature type="compositionally biased region" description="Polar residues" evidence="1">
    <location>
        <begin position="303"/>
        <end position="319"/>
    </location>
</feature>
<keyword evidence="3" id="KW-0808">Transferase</keyword>
<dbReference type="STRING" id="52670.A0A2I4DD65"/>
<feature type="region of interest" description="Disordered" evidence="1">
    <location>
        <begin position="294"/>
        <end position="345"/>
    </location>
</feature>
<feature type="region of interest" description="Disordered" evidence="1">
    <location>
        <begin position="132"/>
        <end position="160"/>
    </location>
</feature>
<evidence type="ECO:0000313" key="3">
    <source>
        <dbReference type="RefSeq" id="XP_013890166.1"/>
    </source>
</evidence>